<evidence type="ECO:0000313" key="3">
    <source>
        <dbReference type="Proteomes" id="UP000553442"/>
    </source>
</evidence>
<dbReference type="PANTHER" id="PTHR30441">
    <property type="entry name" value="DUF748 DOMAIN-CONTAINING PROTEIN"/>
    <property type="match status" value="1"/>
</dbReference>
<dbReference type="RefSeq" id="WP_183334205.1">
    <property type="nucleotide sequence ID" value="NZ_JACHZF010000036.1"/>
</dbReference>
<sequence length="784" mass="84879">MKRLLRTLLAAVGILALVAVAAVVYVTTFFDPEDLKPRLIEVVREQSGLELALEGPLTWSFYPRLGVSVEKAEAWLPEQEVGEEASFVAFRRAEVSLAFGPLLRGEIAIDGLTLDGMHLNLERDETGRGNWESLMERLAERSEAAEEVLAPASATAGPVPGGEGGLAVALNIASVQVRDGEVTYRDLGAGQELRLEEVGITGSNVNPRRAFPLRANFRLVSHDDLAWEAEEGAPRLSSDITLESRVTLGLAERRYVFETLALNTRSRLAGLEGEQTLGLQSRQLTVDVTQGRLNLEEGRLEGSFAHPALGDSALPLTLVFALEADRGAQTAQLRDLELTGEHGLRLSGNLNLEGLLEAPAYGGQLRLAPMSLRPWLERFDALPAMADAEALSDVALTSPLQGDLERLALTGLTLVLDDSTFTGRLAAGLDGQLLDFDLQGDRLDLDAYLPPAEPDGDTASAGGVPGIARAHAAEPGALLPIDWLAALDLEGQLALGRLTLAGLDFRDVVLALSGRDGRQQLVDFASGFYEGSLSASGALDLTRDPIHWQLAPRIDRVRTDALLEALGEEPSPLRGRLSAEGELTSRGNTWPALKRLLDGRIASRIEDGAILDVNVSRELCTAVATLEGETSTRDWHPDTRFERAEASFQLRDGTASSDDLLITLPGIEMGGEGWLDLTSERFELRAAARFVDTADAACRVNPRLERVPFPVRCEGSLGGDSGEWCRFDRSAFQQTVADLLREEAGRRAGEEVERRLEGALERLDERVGEDAGRELRDALRGLFN</sequence>
<dbReference type="InterPro" id="IPR007844">
    <property type="entry name" value="AsmA"/>
</dbReference>
<dbReference type="Pfam" id="PF05170">
    <property type="entry name" value="AsmA"/>
    <property type="match status" value="1"/>
</dbReference>
<evidence type="ECO:0000259" key="1">
    <source>
        <dbReference type="Pfam" id="PF05170"/>
    </source>
</evidence>
<organism evidence="2 3">
    <name type="scientific">Halomonas campaniensis</name>
    <dbReference type="NCBI Taxonomy" id="213554"/>
    <lineage>
        <taxon>Bacteria</taxon>
        <taxon>Pseudomonadati</taxon>
        <taxon>Pseudomonadota</taxon>
        <taxon>Gammaproteobacteria</taxon>
        <taxon>Oceanospirillales</taxon>
        <taxon>Halomonadaceae</taxon>
        <taxon>Halomonas</taxon>
    </lineage>
</organism>
<dbReference type="EMBL" id="JACHZF010000036">
    <property type="protein sequence ID" value="MBB3332552.1"/>
    <property type="molecule type" value="Genomic_DNA"/>
</dbReference>
<dbReference type="GO" id="GO:0005886">
    <property type="term" value="C:plasma membrane"/>
    <property type="evidence" value="ECO:0007669"/>
    <property type="project" value="TreeGrafter"/>
</dbReference>
<name>A0A7W5K6Z2_9GAMM</name>
<gene>
    <name evidence="2" type="ORF">BDK63_003447</name>
</gene>
<protein>
    <submittedName>
        <fullName evidence="2">AsmA protein</fullName>
    </submittedName>
</protein>
<evidence type="ECO:0000313" key="2">
    <source>
        <dbReference type="EMBL" id="MBB3332552.1"/>
    </source>
</evidence>
<proteinExistence type="predicted"/>
<accession>A0A7W5K6Z2</accession>
<dbReference type="GO" id="GO:0090313">
    <property type="term" value="P:regulation of protein targeting to membrane"/>
    <property type="evidence" value="ECO:0007669"/>
    <property type="project" value="TreeGrafter"/>
</dbReference>
<feature type="domain" description="AsmA" evidence="1">
    <location>
        <begin position="1"/>
        <end position="659"/>
    </location>
</feature>
<dbReference type="InterPro" id="IPR052894">
    <property type="entry name" value="AsmA-related"/>
</dbReference>
<keyword evidence="3" id="KW-1185">Reference proteome</keyword>
<reference evidence="2 3" key="1">
    <citation type="submission" date="2020-08" db="EMBL/GenBank/DDBJ databases">
        <title>Genomic Encyclopedia of Archaeal and Bacterial Type Strains, Phase II (KMG-II): from individual species to whole genera.</title>
        <authorList>
            <person name="Goeker M."/>
        </authorList>
    </citation>
    <scope>NUCLEOTIDE SEQUENCE [LARGE SCALE GENOMIC DNA]</scope>
    <source>
        <strain evidence="2 3">5AG</strain>
    </source>
</reference>
<dbReference type="AlphaFoldDB" id="A0A7W5K6Z2"/>
<dbReference type="PANTHER" id="PTHR30441:SF4">
    <property type="entry name" value="PROTEIN ASMA"/>
    <property type="match status" value="1"/>
</dbReference>
<dbReference type="Proteomes" id="UP000553442">
    <property type="component" value="Unassembled WGS sequence"/>
</dbReference>
<comment type="caution">
    <text evidence="2">The sequence shown here is derived from an EMBL/GenBank/DDBJ whole genome shotgun (WGS) entry which is preliminary data.</text>
</comment>